<gene>
    <name evidence="5" type="ORF">CGSHi3655_05469</name>
    <name evidence="4" type="ORF">KRLU3655_LOCUS568</name>
</gene>
<reference evidence="4" key="3">
    <citation type="submission" date="2024-01" db="EMBL/GenBank/DDBJ databases">
        <authorList>
            <person name="Riesbeck K."/>
        </authorList>
    </citation>
    <scope>NUCLEOTIDE SEQUENCE</scope>
    <source>
        <strain evidence="4">3655</strain>
    </source>
</reference>
<evidence type="ECO:0000313" key="7">
    <source>
        <dbReference type="Proteomes" id="UP000837958"/>
    </source>
</evidence>
<sequence length="310" mass="34085">MRKKIILDCDPGHDDAIAMLLAYGNPEIELLAVTTVVGNQTLEKVSRNALAIAEIAQMKNVPFAKGADRPIVREIEVAPSIHGESGLDGPKLPESNRTFNEKHAVELIIDLIMSHPEKTITLVPTGGLTNIALAARLEPKIIERVKEVVLMGGGYHTGNWSAVAEFNIKIDPEAAHIVFNAGWKVTMVGLDLTHQALATPDVVERIAKIDTKPAEFVVELLEFFGKMYKQAQGFNYPPVHDPCAVAYVIDPTLIETVSVPVNIELTGTHTLGMTVADFRYPPKLCNTKVATKLDKERFWNLIIDAIKRLN</sequence>
<dbReference type="GO" id="GO:0008477">
    <property type="term" value="F:purine nucleosidase activity"/>
    <property type="evidence" value="ECO:0007669"/>
    <property type="project" value="TreeGrafter"/>
</dbReference>
<dbReference type="Proteomes" id="UP000003185">
    <property type="component" value="Unassembled WGS sequence"/>
</dbReference>
<dbReference type="InterPro" id="IPR023186">
    <property type="entry name" value="IUNH"/>
</dbReference>
<organism evidence="5 6">
    <name type="scientific">Haemophilus influenzae (strain NTHi 3655)</name>
    <dbReference type="NCBI Taxonomy" id="375177"/>
    <lineage>
        <taxon>Bacteria</taxon>
        <taxon>Pseudomonadati</taxon>
        <taxon>Pseudomonadota</taxon>
        <taxon>Gammaproteobacteria</taxon>
        <taxon>Pasteurellales</taxon>
        <taxon>Pasteurellaceae</taxon>
        <taxon>Haemophilus</taxon>
    </lineage>
</organism>
<reference evidence="7" key="2">
    <citation type="submission" date="2021-11" db="EMBL/GenBank/DDBJ databases">
        <authorList>
            <person name="Riesbeck K."/>
        </authorList>
    </citation>
    <scope>NUCLEOTIDE SEQUENCE [LARGE SCALE GENOMIC DNA]</scope>
</reference>
<dbReference type="EMBL" id="OV040719">
    <property type="protein sequence ID" value="CAH0450492.1"/>
    <property type="molecule type" value="Genomic_DNA"/>
</dbReference>
<dbReference type="EMBL" id="AAZF01000007">
    <property type="protein sequence ID" value="EDJ92520.1"/>
    <property type="molecule type" value="Genomic_DNA"/>
</dbReference>
<feature type="domain" description="Inosine/uridine-preferring nucleoside hydrolase" evidence="3">
    <location>
        <begin position="5"/>
        <end position="300"/>
    </location>
</feature>
<evidence type="ECO:0000313" key="4">
    <source>
        <dbReference type="EMBL" id="CAH0450492.1"/>
    </source>
</evidence>
<dbReference type="PANTHER" id="PTHR12304">
    <property type="entry name" value="INOSINE-URIDINE PREFERRING NUCLEOSIDE HYDROLASE"/>
    <property type="match status" value="1"/>
</dbReference>
<accession>A0A0H3PBY0</accession>
<dbReference type="GO" id="GO:0005829">
    <property type="term" value="C:cytosol"/>
    <property type="evidence" value="ECO:0007669"/>
    <property type="project" value="TreeGrafter"/>
</dbReference>
<keyword evidence="1 4" id="KW-0378">Hydrolase</keyword>
<dbReference type="Proteomes" id="UP000837958">
    <property type="component" value="Chromosome"/>
</dbReference>
<dbReference type="InterPro" id="IPR001910">
    <property type="entry name" value="Inosine/uridine_hydrolase_dom"/>
</dbReference>
<evidence type="ECO:0000313" key="6">
    <source>
        <dbReference type="Proteomes" id="UP000003185"/>
    </source>
</evidence>
<dbReference type="Gene3D" id="3.90.245.10">
    <property type="entry name" value="Ribonucleoside hydrolase-like"/>
    <property type="match status" value="1"/>
</dbReference>
<dbReference type="InterPro" id="IPR015910">
    <property type="entry name" value="I/U_nuclsd_hydro_CS"/>
</dbReference>
<dbReference type="GO" id="GO:0045437">
    <property type="term" value="F:uridine nucleosidase activity"/>
    <property type="evidence" value="ECO:0007669"/>
    <property type="project" value="UniProtKB-ARBA"/>
</dbReference>
<name>A0A0H3PBY0_HAEI3</name>
<dbReference type="CDD" id="cd02651">
    <property type="entry name" value="nuc_hydro_IU_UC_XIUA"/>
    <property type="match status" value="1"/>
</dbReference>
<dbReference type="RefSeq" id="WP_005658044.1">
    <property type="nucleotide sequence ID" value="NZ_AAZF01000007.1"/>
</dbReference>
<evidence type="ECO:0000259" key="3">
    <source>
        <dbReference type="Pfam" id="PF01156"/>
    </source>
</evidence>
<evidence type="ECO:0000256" key="2">
    <source>
        <dbReference type="ARBA" id="ARBA00023295"/>
    </source>
</evidence>
<evidence type="ECO:0000256" key="1">
    <source>
        <dbReference type="ARBA" id="ARBA00022801"/>
    </source>
</evidence>
<keyword evidence="2" id="KW-0326">Glycosidase</keyword>
<evidence type="ECO:0000313" key="5">
    <source>
        <dbReference type="EMBL" id="EDJ92520.1"/>
    </source>
</evidence>
<proteinExistence type="predicted"/>
<dbReference type="SUPFAM" id="SSF53590">
    <property type="entry name" value="Nucleoside hydrolase"/>
    <property type="match status" value="1"/>
</dbReference>
<dbReference type="PANTHER" id="PTHR12304:SF4">
    <property type="entry name" value="URIDINE NUCLEOSIDASE"/>
    <property type="match status" value="1"/>
</dbReference>
<reference evidence="5 6" key="1">
    <citation type="journal article" date="2007" name="Genome Biol.">
        <title>Characterization and modeling of the Haemophilus influenzae core and supragenomes based on the complete genomic sequences of Rd and 12 clinical nontypeable strains.</title>
        <authorList>
            <person name="Hogg J.S."/>
            <person name="Hu F.Z."/>
            <person name="Janto B."/>
            <person name="Boissy R."/>
            <person name="Hayes J."/>
            <person name="Keefe R."/>
            <person name="Post J.C."/>
            <person name="Ehrlich G.D."/>
        </authorList>
    </citation>
    <scope>NUCLEOTIDE SEQUENCE [LARGE SCALE GENOMIC DNA]</scope>
    <source>
        <strain evidence="5">3655</strain>
        <strain evidence="6">NTHi 3655</strain>
    </source>
</reference>
<dbReference type="InterPro" id="IPR036452">
    <property type="entry name" value="Ribo_hydro-like"/>
</dbReference>
<dbReference type="AlphaFoldDB" id="A0A0H3PBY0"/>
<dbReference type="Pfam" id="PF01156">
    <property type="entry name" value="IU_nuc_hydro"/>
    <property type="match status" value="1"/>
</dbReference>
<dbReference type="GO" id="GO:0006152">
    <property type="term" value="P:purine nucleoside catabolic process"/>
    <property type="evidence" value="ECO:0007669"/>
    <property type="project" value="TreeGrafter"/>
</dbReference>
<dbReference type="PROSITE" id="PS01247">
    <property type="entry name" value="IUNH"/>
    <property type="match status" value="1"/>
</dbReference>
<protein>
    <submittedName>
        <fullName evidence="5">IunH</fullName>
    </submittedName>
    <submittedName>
        <fullName evidence="4">Nucleoside hydrolase</fullName>
    </submittedName>
</protein>